<dbReference type="Proteomes" id="UP000207593">
    <property type="component" value="Segment"/>
</dbReference>
<keyword evidence="3" id="KW-1185">Reference proteome</keyword>
<accession>M4PYG7</accession>
<dbReference type="RefSeq" id="YP_007675810.1">
    <property type="nucleotide sequence ID" value="NC_020862.2"/>
</dbReference>
<dbReference type="KEGG" id="vg:15012404"/>
<feature type="compositionally biased region" description="Basic and acidic residues" evidence="1">
    <location>
        <begin position="257"/>
        <end position="274"/>
    </location>
</feature>
<feature type="region of interest" description="Disordered" evidence="1">
    <location>
        <begin position="188"/>
        <end position="316"/>
    </location>
</feature>
<evidence type="ECO:0000256" key="1">
    <source>
        <dbReference type="SAM" id="MobiDB-lite"/>
    </source>
</evidence>
<feature type="compositionally biased region" description="Basic and acidic residues" evidence="1">
    <location>
        <begin position="217"/>
        <end position="227"/>
    </location>
</feature>
<proteinExistence type="predicted"/>
<dbReference type="GeneID" id="15012404"/>
<dbReference type="EMBL" id="HQ317387">
    <property type="protein sequence ID" value="AGH07394.1"/>
    <property type="molecule type" value="Genomic_DNA"/>
</dbReference>
<dbReference type="OrthoDB" id="16097at10239"/>
<feature type="compositionally biased region" description="Basic residues" evidence="1">
    <location>
        <begin position="203"/>
        <end position="216"/>
    </location>
</feature>
<evidence type="ECO:0000313" key="3">
    <source>
        <dbReference type="Proteomes" id="UP000207593"/>
    </source>
</evidence>
<organism evidence="2 3">
    <name type="scientific">Sulfitobacter phage phiCB2047-B</name>
    <dbReference type="NCBI Taxonomy" id="754046"/>
    <lineage>
        <taxon>Viruses</taxon>
        <taxon>Duplodnaviria</taxon>
        <taxon>Heunggongvirae</taxon>
        <taxon>Uroviricota</taxon>
        <taxon>Caudoviricetes</taxon>
        <taxon>Schitoviridae</taxon>
        <taxon>Rhodovirinae</taxon>
        <taxon>Raunefjordenvirus</taxon>
        <taxon>Raunefjordenvirus CB2047B</taxon>
    </lineage>
</organism>
<gene>
    <name evidence="2" type="ORF">SUFG_00022</name>
</gene>
<reference evidence="2 3" key="1">
    <citation type="journal article" date="2014" name="Genome Announc.">
        <title>Genome Sequence of the Sulfitobacter sp. Strain 2047-Infecting Lytic Phage {Phi}CB2047-B.</title>
        <authorList>
            <person name="Ankrah N.Y."/>
            <person name="Budinoff C.R."/>
            <person name="Wilson W.H."/>
            <person name="Wilhelm S.W."/>
            <person name="Buchan A."/>
        </authorList>
    </citation>
    <scope>NUCLEOTIDE SEQUENCE [LARGE SCALE GENOMIC DNA]</scope>
    <source>
        <strain evidence="3">phiCB2047-B</strain>
    </source>
</reference>
<sequence>MIEDFLPEGYKVGGVHEVRLPTYVNVSSKVTKALNLNIYRNLHHHHLNNQKQNFHKEVKPLLKGIPRADKIWLHYTIFAPRNGVLDIMNVGSIVDKYFSDTMVEAKKIMDDHFGHVVFISFSFGGVCPMDGHAIARIHILETEKESKPMRVLLDETDIQSALNSYVETQGIQGATGVELSVEDGEIVAEVTIGEPKPKTTRAPAKRGGRPRGSRNKPKTEEEAKDSNADDNSEDSGDGTTSGGSDAPEEETQPAETNPKKGSPEKDKEPDEGESKNLSGEEENQSSESAKEAEDNSPEEGEVVKPKKKSRSIFDVD</sequence>
<name>M4PYG7_9CAUD</name>
<evidence type="ECO:0000313" key="2">
    <source>
        <dbReference type="EMBL" id="AGH07394.1"/>
    </source>
</evidence>
<protein>
    <submittedName>
        <fullName evidence="2">Uncharacterized protein</fullName>
    </submittedName>
</protein>